<evidence type="ECO:0000313" key="9">
    <source>
        <dbReference type="EMBL" id="MFC3706091.1"/>
    </source>
</evidence>
<reference evidence="10" key="1">
    <citation type="journal article" date="2019" name="Int. J. Syst. Evol. Microbiol.">
        <title>The Global Catalogue of Microorganisms (GCM) 10K type strain sequencing project: providing services to taxonomists for standard genome sequencing and annotation.</title>
        <authorList>
            <consortium name="The Broad Institute Genomics Platform"/>
            <consortium name="The Broad Institute Genome Sequencing Center for Infectious Disease"/>
            <person name="Wu L."/>
            <person name="Ma J."/>
        </authorList>
    </citation>
    <scope>NUCLEOTIDE SEQUENCE [LARGE SCALE GENOMIC DNA]</scope>
    <source>
        <strain evidence="10">KCTC 42281</strain>
    </source>
</reference>
<dbReference type="SUPFAM" id="SSF88713">
    <property type="entry name" value="Glycoside hydrolase/deacetylase"/>
    <property type="match status" value="1"/>
</dbReference>
<sequence length="294" mass="31263">MRSLRALVVTGLVAVAMAGCAKPIAQHDLAAGPVAAKDGIVTASAYRAPPPRMSQPMPDRIFKGGALAGRTLQIASTADIVLKPREVVLTFDDGPRAGKTPAILDTLDSFGVKATFLMLGSAARANPQLARQVARRGHTVGSHTYDHVDLGKLSRQQAIAEIVRGETAVSEALEGAGAGLSPFFRFPYLSETGFLRTSLLQGDIVVLDVDIDSKDYYRDSPETVAARTLARLDARGSGIILFHDIHQRTVDMLPAFLAELEARGYSVVRLAPRSTGLFGRSVITAEAPPPLESP</sequence>
<feature type="domain" description="NodB homology" evidence="8">
    <location>
        <begin position="85"/>
        <end position="268"/>
    </location>
</feature>
<dbReference type="Pfam" id="PF01522">
    <property type="entry name" value="Polysacc_deac_1"/>
    <property type="match status" value="1"/>
</dbReference>
<evidence type="ECO:0000256" key="3">
    <source>
        <dbReference type="ARBA" id="ARBA00020071"/>
    </source>
</evidence>
<dbReference type="PROSITE" id="PS51677">
    <property type="entry name" value="NODB"/>
    <property type="match status" value="1"/>
</dbReference>
<dbReference type="Gene3D" id="3.20.20.370">
    <property type="entry name" value="Glycoside hydrolase/deacetylase"/>
    <property type="match status" value="1"/>
</dbReference>
<evidence type="ECO:0000259" key="8">
    <source>
        <dbReference type="PROSITE" id="PS51677"/>
    </source>
</evidence>
<keyword evidence="10" id="KW-1185">Reference proteome</keyword>
<organism evidence="9 10">
    <name type="scientific">Devosia honganensis</name>
    <dbReference type="NCBI Taxonomy" id="1610527"/>
    <lineage>
        <taxon>Bacteria</taxon>
        <taxon>Pseudomonadati</taxon>
        <taxon>Pseudomonadota</taxon>
        <taxon>Alphaproteobacteria</taxon>
        <taxon>Hyphomicrobiales</taxon>
        <taxon>Devosiaceae</taxon>
        <taxon>Devosia</taxon>
    </lineage>
</organism>
<evidence type="ECO:0000256" key="7">
    <source>
        <dbReference type="SAM" id="SignalP"/>
    </source>
</evidence>
<evidence type="ECO:0000256" key="6">
    <source>
        <dbReference type="ARBA" id="ARBA00032976"/>
    </source>
</evidence>
<evidence type="ECO:0000313" key="10">
    <source>
        <dbReference type="Proteomes" id="UP001595613"/>
    </source>
</evidence>
<dbReference type="InterPro" id="IPR002509">
    <property type="entry name" value="NODB_dom"/>
</dbReference>
<keyword evidence="5 9" id="KW-0378">Hydrolase</keyword>
<dbReference type="InterPro" id="IPR050248">
    <property type="entry name" value="Polysacc_deacetylase_ArnD"/>
</dbReference>
<keyword evidence="7" id="KW-0732">Signal</keyword>
<dbReference type="EMBL" id="JBHRYD010000015">
    <property type="protein sequence ID" value="MFC3706091.1"/>
    <property type="molecule type" value="Genomic_DNA"/>
</dbReference>
<dbReference type="PANTHER" id="PTHR10587">
    <property type="entry name" value="GLYCOSYL TRANSFERASE-RELATED"/>
    <property type="match status" value="1"/>
</dbReference>
<evidence type="ECO:0000256" key="2">
    <source>
        <dbReference type="ARBA" id="ARBA00010973"/>
    </source>
</evidence>
<keyword evidence="4" id="KW-0479">Metal-binding</keyword>
<evidence type="ECO:0000256" key="4">
    <source>
        <dbReference type="ARBA" id="ARBA00022723"/>
    </source>
</evidence>
<feature type="signal peptide" evidence="7">
    <location>
        <begin position="1"/>
        <end position="21"/>
    </location>
</feature>
<dbReference type="PANTHER" id="PTHR10587:SF133">
    <property type="entry name" value="CHITIN DEACETYLASE 1-RELATED"/>
    <property type="match status" value="1"/>
</dbReference>
<dbReference type="PROSITE" id="PS51257">
    <property type="entry name" value="PROKAR_LIPOPROTEIN"/>
    <property type="match status" value="1"/>
</dbReference>
<protein>
    <recommendedName>
        <fullName evidence="3">Chitooligosaccharide deacetylase</fullName>
    </recommendedName>
    <alternativeName>
        <fullName evidence="6">Nodulation protein B</fullName>
    </alternativeName>
</protein>
<feature type="chain" id="PRO_5045062063" description="Chitooligosaccharide deacetylase" evidence="7">
    <location>
        <begin position="22"/>
        <end position="294"/>
    </location>
</feature>
<proteinExistence type="inferred from homology"/>
<gene>
    <name evidence="9" type="ORF">ACFOOL_15165</name>
</gene>
<comment type="caution">
    <text evidence="9">The sequence shown here is derived from an EMBL/GenBank/DDBJ whole genome shotgun (WGS) entry which is preliminary data.</text>
</comment>
<evidence type="ECO:0000256" key="5">
    <source>
        <dbReference type="ARBA" id="ARBA00022801"/>
    </source>
</evidence>
<comment type="function">
    <text evidence="1">Is involved in generating a small heat-stable compound (Nod), an acylated oligomer of N-acetylglucosamine, that stimulates mitosis in various plant protoplasts.</text>
</comment>
<dbReference type="CDD" id="cd10917">
    <property type="entry name" value="CE4_NodB_like_6s_7s"/>
    <property type="match status" value="1"/>
</dbReference>
<dbReference type="RefSeq" id="WP_380098146.1">
    <property type="nucleotide sequence ID" value="NZ_JBHRYD010000015.1"/>
</dbReference>
<dbReference type="GO" id="GO:0016787">
    <property type="term" value="F:hydrolase activity"/>
    <property type="evidence" value="ECO:0007669"/>
    <property type="project" value="UniProtKB-KW"/>
</dbReference>
<comment type="similarity">
    <text evidence="2">Belongs to the polysaccharide deacetylase family.</text>
</comment>
<dbReference type="Proteomes" id="UP001595613">
    <property type="component" value="Unassembled WGS sequence"/>
</dbReference>
<evidence type="ECO:0000256" key="1">
    <source>
        <dbReference type="ARBA" id="ARBA00003236"/>
    </source>
</evidence>
<name>A0ABV7X3F6_9HYPH</name>
<dbReference type="InterPro" id="IPR011330">
    <property type="entry name" value="Glyco_hydro/deAcase_b/a-brl"/>
</dbReference>
<accession>A0ABV7X3F6</accession>